<dbReference type="AlphaFoldDB" id="A0A3S5CK14"/>
<evidence type="ECO:0000256" key="1">
    <source>
        <dbReference type="SAM" id="MobiDB-lite"/>
    </source>
</evidence>
<keyword evidence="3" id="KW-1185">Reference proteome</keyword>
<feature type="non-terminal residue" evidence="2">
    <location>
        <position position="1"/>
    </location>
</feature>
<accession>A0A3S5CK14</accession>
<feature type="compositionally biased region" description="Polar residues" evidence="1">
    <location>
        <begin position="43"/>
        <end position="52"/>
    </location>
</feature>
<feature type="compositionally biased region" description="Low complexity" evidence="1">
    <location>
        <begin position="31"/>
        <end position="42"/>
    </location>
</feature>
<comment type="caution">
    <text evidence="2">The sequence shown here is derived from an EMBL/GenBank/DDBJ whole genome shotgun (WGS) entry which is preliminary data.</text>
</comment>
<feature type="region of interest" description="Disordered" evidence="1">
    <location>
        <begin position="30"/>
        <end position="75"/>
    </location>
</feature>
<evidence type="ECO:0000313" key="3">
    <source>
        <dbReference type="Proteomes" id="UP000784294"/>
    </source>
</evidence>
<proteinExistence type="predicted"/>
<protein>
    <submittedName>
        <fullName evidence="2">Uncharacterized protein</fullName>
    </submittedName>
</protein>
<evidence type="ECO:0000313" key="2">
    <source>
        <dbReference type="EMBL" id="VEL27688.1"/>
    </source>
</evidence>
<sequence length="120" mass="13558">RHFQRLCRLEEQLASIQYFRDLVNENFASISSTDDTSQQQQQPLSGSMAQNSEAERSMEDASVTSGGDPIPCDTQNHLRLQKLGCNPLKPKNPLKRTSFSAFLYEKAPIHDLTQPESSFQ</sequence>
<gene>
    <name evidence="2" type="ORF">PXEA_LOCUS21128</name>
</gene>
<reference evidence="2" key="1">
    <citation type="submission" date="2018-11" db="EMBL/GenBank/DDBJ databases">
        <authorList>
            <consortium name="Pathogen Informatics"/>
        </authorList>
    </citation>
    <scope>NUCLEOTIDE SEQUENCE</scope>
</reference>
<dbReference type="EMBL" id="CAAALY010089076">
    <property type="protein sequence ID" value="VEL27688.1"/>
    <property type="molecule type" value="Genomic_DNA"/>
</dbReference>
<organism evidence="2 3">
    <name type="scientific">Protopolystoma xenopodis</name>
    <dbReference type="NCBI Taxonomy" id="117903"/>
    <lineage>
        <taxon>Eukaryota</taxon>
        <taxon>Metazoa</taxon>
        <taxon>Spiralia</taxon>
        <taxon>Lophotrochozoa</taxon>
        <taxon>Platyhelminthes</taxon>
        <taxon>Monogenea</taxon>
        <taxon>Polyopisthocotylea</taxon>
        <taxon>Polystomatidea</taxon>
        <taxon>Polystomatidae</taxon>
        <taxon>Protopolystoma</taxon>
    </lineage>
</organism>
<dbReference type="Proteomes" id="UP000784294">
    <property type="component" value="Unassembled WGS sequence"/>
</dbReference>
<name>A0A3S5CK14_9PLAT</name>